<evidence type="ECO:0000256" key="6">
    <source>
        <dbReference type="ARBA" id="ARBA00022989"/>
    </source>
</evidence>
<dbReference type="GO" id="GO:0009306">
    <property type="term" value="P:protein secretion"/>
    <property type="evidence" value="ECO:0007669"/>
    <property type="project" value="UniProtKB-UniRule"/>
</dbReference>
<gene>
    <name evidence="10" type="primary">secG</name>
    <name evidence="10" type="ORF">COV30_02195</name>
</gene>
<comment type="function">
    <text evidence="9">Involved in protein export. Participates in an early event of protein translocation.</text>
</comment>
<sequence>MSLTQILSYSQILLSVLLVAGILLQQKGSGLGSAMGGSNLEYSTKRGAEKVIFKGTIILTVLFIVVSVARIYFS</sequence>
<protein>
    <recommendedName>
        <fullName evidence="9">Protein-export membrane protein SecG</fullName>
    </recommendedName>
</protein>
<evidence type="ECO:0000256" key="8">
    <source>
        <dbReference type="ARBA" id="ARBA00023136"/>
    </source>
</evidence>
<dbReference type="InterPro" id="IPR004692">
    <property type="entry name" value="SecG"/>
</dbReference>
<organism evidence="10 11">
    <name type="scientific">Candidatus Yanofskybacteria bacterium CG10_big_fil_rev_8_21_14_0_10_37_15</name>
    <dbReference type="NCBI Taxonomy" id="1975097"/>
    <lineage>
        <taxon>Bacteria</taxon>
        <taxon>Candidatus Yanofskyibacteriota</taxon>
    </lineage>
</organism>
<dbReference type="GO" id="GO:0005886">
    <property type="term" value="C:plasma membrane"/>
    <property type="evidence" value="ECO:0007669"/>
    <property type="project" value="UniProtKB-SubCell"/>
</dbReference>
<proteinExistence type="inferred from homology"/>
<evidence type="ECO:0000256" key="2">
    <source>
        <dbReference type="ARBA" id="ARBA00008445"/>
    </source>
</evidence>
<keyword evidence="5 9" id="KW-0653">Protein transport</keyword>
<keyword evidence="7 9" id="KW-0811">Translocation</keyword>
<reference evidence="10 11" key="1">
    <citation type="submission" date="2017-09" db="EMBL/GenBank/DDBJ databases">
        <title>Depth-based differentiation of microbial function through sediment-hosted aquifers and enrichment of novel symbionts in the deep terrestrial subsurface.</title>
        <authorList>
            <person name="Probst A.J."/>
            <person name="Ladd B."/>
            <person name="Jarett J.K."/>
            <person name="Geller-Mcgrath D.E."/>
            <person name="Sieber C.M."/>
            <person name="Emerson J.B."/>
            <person name="Anantharaman K."/>
            <person name="Thomas B.C."/>
            <person name="Malmstrom R."/>
            <person name="Stieglmeier M."/>
            <person name="Klingl A."/>
            <person name="Woyke T."/>
            <person name="Ryan C.M."/>
            <person name="Banfield J.F."/>
        </authorList>
    </citation>
    <scope>NUCLEOTIDE SEQUENCE [LARGE SCALE GENOMIC DNA]</scope>
    <source>
        <strain evidence="10">CG10_big_fil_rev_8_21_14_0_10_37_15</strain>
    </source>
</reference>
<keyword evidence="9" id="KW-1003">Cell membrane</keyword>
<dbReference type="EMBL" id="PCXP01000024">
    <property type="protein sequence ID" value="PIR41715.1"/>
    <property type="molecule type" value="Genomic_DNA"/>
</dbReference>
<keyword evidence="8 9" id="KW-0472">Membrane</keyword>
<comment type="subcellular location">
    <subcellularLocation>
        <location evidence="9">Cell membrane</location>
        <topology evidence="9">Multi-pass membrane protein</topology>
    </subcellularLocation>
    <subcellularLocation>
        <location evidence="1">Membrane</location>
        <topology evidence="1">Multi-pass membrane protein</topology>
    </subcellularLocation>
</comment>
<evidence type="ECO:0000256" key="4">
    <source>
        <dbReference type="ARBA" id="ARBA00022692"/>
    </source>
</evidence>
<keyword evidence="6 9" id="KW-1133">Transmembrane helix</keyword>
<evidence type="ECO:0000313" key="10">
    <source>
        <dbReference type="EMBL" id="PIR41715.1"/>
    </source>
</evidence>
<dbReference type="Pfam" id="PF03840">
    <property type="entry name" value="SecG"/>
    <property type="match status" value="1"/>
</dbReference>
<dbReference type="Proteomes" id="UP000230208">
    <property type="component" value="Unassembled WGS sequence"/>
</dbReference>
<evidence type="ECO:0000256" key="7">
    <source>
        <dbReference type="ARBA" id="ARBA00023010"/>
    </source>
</evidence>
<feature type="transmembrane region" description="Helical" evidence="9">
    <location>
        <begin position="6"/>
        <end position="24"/>
    </location>
</feature>
<evidence type="ECO:0000256" key="1">
    <source>
        <dbReference type="ARBA" id="ARBA00004141"/>
    </source>
</evidence>
<evidence type="ECO:0000256" key="9">
    <source>
        <dbReference type="RuleBase" id="RU365087"/>
    </source>
</evidence>
<comment type="similarity">
    <text evidence="2 9">Belongs to the SecG family.</text>
</comment>
<dbReference type="GO" id="GO:0015450">
    <property type="term" value="F:protein-transporting ATPase activity"/>
    <property type="evidence" value="ECO:0007669"/>
    <property type="project" value="UniProtKB-UniRule"/>
</dbReference>
<evidence type="ECO:0000256" key="3">
    <source>
        <dbReference type="ARBA" id="ARBA00022448"/>
    </source>
</evidence>
<keyword evidence="3 9" id="KW-0813">Transport</keyword>
<dbReference type="AlphaFoldDB" id="A0A2H0R7B6"/>
<evidence type="ECO:0000313" key="11">
    <source>
        <dbReference type="Proteomes" id="UP000230208"/>
    </source>
</evidence>
<dbReference type="NCBIfam" id="TIGR00810">
    <property type="entry name" value="secG"/>
    <property type="match status" value="1"/>
</dbReference>
<comment type="caution">
    <text evidence="10">The sequence shown here is derived from an EMBL/GenBank/DDBJ whole genome shotgun (WGS) entry which is preliminary data.</text>
</comment>
<name>A0A2H0R7B6_9BACT</name>
<evidence type="ECO:0000256" key="5">
    <source>
        <dbReference type="ARBA" id="ARBA00022927"/>
    </source>
</evidence>
<keyword evidence="4 9" id="KW-0812">Transmembrane</keyword>
<feature type="transmembrane region" description="Helical" evidence="9">
    <location>
        <begin position="51"/>
        <end position="73"/>
    </location>
</feature>
<accession>A0A2H0R7B6</accession>